<proteinExistence type="predicted"/>
<protein>
    <submittedName>
        <fullName evidence="2">PRC-barrel domain-containing protein</fullName>
    </submittedName>
</protein>
<evidence type="ECO:0000313" key="3">
    <source>
        <dbReference type="Proteomes" id="UP001626536"/>
    </source>
</evidence>
<dbReference type="InterPro" id="IPR011033">
    <property type="entry name" value="PRC_barrel-like_sf"/>
</dbReference>
<dbReference type="PANTHER" id="PTHR36505">
    <property type="entry name" value="BLR1072 PROTEIN"/>
    <property type="match status" value="1"/>
</dbReference>
<dbReference type="Pfam" id="PF05239">
    <property type="entry name" value="PRC"/>
    <property type="match status" value="1"/>
</dbReference>
<evidence type="ECO:0000313" key="2">
    <source>
        <dbReference type="EMBL" id="WOJ91152.1"/>
    </source>
</evidence>
<dbReference type="InterPro" id="IPR027275">
    <property type="entry name" value="PRC-brl_dom"/>
</dbReference>
<dbReference type="Gene3D" id="2.30.30.240">
    <property type="entry name" value="PRC-barrel domain"/>
    <property type="match status" value="1"/>
</dbReference>
<dbReference type="SUPFAM" id="SSF50346">
    <property type="entry name" value="PRC-barrel domain"/>
    <property type="match status" value="1"/>
</dbReference>
<sequence>MGTAQPDFNLISSEEVEGTTVYDPNGNEIGNIDHLMIDKLSGQVRYAIMSFGGFLGLGHSHYPLPWSSLTYDKQRDGYATNVTEQQLKDAPEFSDDSWKDRAWETQMHQHYNVQPYWDETGARDLSQGASNTPRSI</sequence>
<reference evidence="2 3" key="1">
    <citation type="submission" date="2023-10" db="EMBL/GenBank/DDBJ databases">
        <title>Novel methanotroph of the genus Methylocapsa from a subarctic wetland.</title>
        <authorList>
            <person name="Belova S.E."/>
            <person name="Oshkin I.Y."/>
            <person name="Miroshnikov K."/>
            <person name="Dedysh S.N."/>
        </authorList>
    </citation>
    <scope>NUCLEOTIDE SEQUENCE [LARGE SCALE GENOMIC DNA]</scope>
    <source>
        <strain evidence="2 3">RX1</strain>
    </source>
</reference>
<feature type="domain" description="PRC-barrel" evidence="1">
    <location>
        <begin position="11"/>
        <end position="84"/>
    </location>
</feature>
<keyword evidence="3" id="KW-1185">Reference proteome</keyword>
<organism evidence="2 3">
    <name type="scientific">Methylocapsa polymorpha</name>
    <dbReference type="NCBI Taxonomy" id="3080828"/>
    <lineage>
        <taxon>Bacteria</taxon>
        <taxon>Pseudomonadati</taxon>
        <taxon>Pseudomonadota</taxon>
        <taxon>Alphaproteobacteria</taxon>
        <taxon>Hyphomicrobiales</taxon>
        <taxon>Beijerinckiaceae</taxon>
        <taxon>Methylocapsa</taxon>
    </lineage>
</organism>
<dbReference type="RefSeq" id="WP_407340741.1">
    <property type="nucleotide sequence ID" value="NZ_CP136862.1"/>
</dbReference>
<gene>
    <name evidence="2" type="ORF">RZS28_07715</name>
</gene>
<evidence type="ECO:0000259" key="1">
    <source>
        <dbReference type="Pfam" id="PF05239"/>
    </source>
</evidence>
<accession>A0ABZ0HV40</accession>
<dbReference type="PANTHER" id="PTHR36505:SF1">
    <property type="entry name" value="BLR1072 PROTEIN"/>
    <property type="match status" value="1"/>
</dbReference>
<dbReference type="Proteomes" id="UP001626536">
    <property type="component" value="Chromosome"/>
</dbReference>
<dbReference type="EMBL" id="CP136862">
    <property type="protein sequence ID" value="WOJ91152.1"/>
    <property type="molecule type" value="Genomic_DNA"/>
</dbReference>
<name>A0ABZ0HV40_9HYPH</name>